<dbReference type="Proteomes" id="UP000254956">
    <property type="component" value="Unassembled WGS sequence"/>
</dbReference>
<comment type="subcellular location">
    <subcellularLocation>
        <location evidence="1">Cell envelope</location>
    </subcellularLocation>
</comment>
<protein>
    <submittedName>
        <fullName evidence="7">Transferrin receptor</fullName>
    </submittedName>
</protein>
<comment type="similarity">
    <text evidence="2">Belongs to the bacterial solute-binding protein 8 family.</text>
</comment>
<dbReference type="PROSITE" id="PS50983">
    <property type="entry name" value="FE_B12_PBP"/>
    <property type="match status" value="1"/>
</dbReference>
<evidence type="ECO:0000256" key="4">
    <source>
        <dbReference type="ARBA" id="ARBA00022729"/>
    </source>
</evidence>
<keyword evidence="7" id="KW-0675">Receptor</keyword>
<sequence length="335" mass="37731">MKNIIILFSIIVVMIMVTACDTKKQSTSHQKTKTVSIDNTYEFKEQTKDHNRGTMKSKTVKVPINPKRVAVMDYGALDTMQSLHLENRIVSISKGQNASFLPERLKAFKDDKYANLGNPGRPNYETLAKAKPEVIFASFRQAHSKTLEEMQKAAPQAKIIFVSPHFDNYIQSVKDNAMIIGKIFKREKTIHNMSDKLDQKLLETKTVINKDKVLFLNVDDKDMKAYGSTGRFGGFINETLGIRHADTNMKASSSGAVISYEYLAHTNPDKLFVIDRSKDGKTNGVPEALKNPVINNVKAVKNNEITLFEANDWFFNEGGLQATMDQLNDVENAFK</sequence>
<name>A0A380CG33_9STAP</name>
<evidence type="ECO:0000313" key="7">
    <source>
        <dbReference type="EMBL" id="SUJ19902.1"/>
    </source>
</evidence>
<keyword evidence="3" id="KW-0813">Transport</keyword>
<dbReference type="Proteomes" id="UP000321598">
    <property type="component" value="Unassembled WGS sequence"/>
</dbReference>
<evidence type="ECO:0000256" key="3">
    <source>
        <dbReference type="ARBA" id="ARBA00022448"/>
    </source>
</evidence>
<dbReference type="GO" id="GO:0030288">
    <property type="term" value="C:outer membrane-bounded periplasmic space"/>
    <property type="evidence" value="ECO:0007669"/>
    <property type="project" value="TreeGrafter"/>
</dbReference>
<dbReference type="RefSeq" id="WP_103387913.1">
    <property type="nucleotide sequence ID" value="NZ_BKAV01000001.1"/>
</dbReference>
<dbReference type="EMBL" id="BKAV01000001">
    <property type="protein sequence ID" value="GEP99076.1"/>
    <property type="molecule type" value="Genomic_DNA"/>
</dbReference>
<keyword evidence="4" id="KW-0732">Signal</keyword>
<organism evidence="7 8">
    <name type="scientific">Staphylococcus arlettae</name>
    <dbReference type="NCBI Taxonomy" id="29378"/>
    <lineage>
        <taxon>Bacteria</taxon>
        <taxon>Bacillati</taxon>
        <taxon>Bacillota</taxon>
        <taxon>Bacilli</taxon>
        <taxon>Bacillales</taxon>
        <taxon>Staphylococcaceae</taxon>
        <taxon>Staphylococcus</taxon>
    </lineage>
</organism>
<evidence type="ECO:0000313" key="8">
    <source>
        <dbReference type="Proteomes" id="UP000254956"/>
    </source>
</evidence>
<dbReference type="PROSITE" id="PS51257">
    <property type="entry name" value="PROKAR_LIPOPROTEIN"/>
    <property type="match status" value="1"/>
</dbReference>
<dbReference type="PANTHER" id="PTHR30532">
    <property type="entry name" value="IRON III DICITRATE-BINDING PERIPLASMIC PROTEIN"/>
    <property type="match status" value="1"/>
</dbReference>
<accession>A0A380CG33</accession>
<reference evidence="6 9" key="2">
    <citation type="submission" date="2019-07" db="EMBL/GenBank/DDBJ databases">
        <title>Whole genome shotgun sequence of Staphylococcus arlettae NBRC 109765.</title>
        <authorList>
            <person name="Hosoyama A."/>
            <person name="Uohara A."/>
            <person name="Ohji S."/>
            <person name="Ichikawa N."/>
        </authorList>
    </citation>
    <scope>NUCLEOTIDE SEQUENCE [LARGE SCALE GENOMIC DNA]</scope>
    <source>
        <strain evidence="6 9">NBRC 109765</strain>
    </source>
</reference>
<evidence type="ECO:0000313" key="6">
    <source>
        <dbReference type="EMBL" id="GEP99076.1"/>
    </source>
</evidence>
<evidence type="ECO:0000313" key="9">
    <source>
        <dbReference type="Proteomes" id="UP000321598"/>
    </source>
</evidence>
<dbReference type="GO" id="GO:1901678">
    <property type="term" value="P:iron coordination entity transport"/>
    <property type="evidence" value="ECO:0007669"/>
    <property type="project" value="UniProtKB-ARBA"/>
</dbReference>
<gene>
    <name evidence="7" type="primary">yclQ_1</name>
    <name evidence="7" type="ORF">NCTC12413_01536</name>
    <name evidence="6" type="ORF">SAR03_01140</name>
</gene>
<dbReference type="AlphaFoldDB" id="A0A380CG33"/>
<dbReference type="SUPFAM" id="SSF53807">
    <property type="entry name" value="Helical backbone' metal receptor"/>
    <property type="match status" value="1"/>
</dbReference>
<dbReference type="STRING" id="1212545.SARL_12196"/>
<dbReference type="Pfam" id="PF01497">
    <property type="entry name" value="Peripla_BP_2"/>
    <property type="match status" value="1"/>
</dbReference>
<evidence type="ECO:0000256" key="1">
    <source>
        <dbReference type="ARBA" id="ARBA00004196"/>
    </source>
</evidence>
<reference evidence="7 8" key="1">
    <citation type="submission" date="2018-06" db="EMBL/GenBank/DDBJ databases">
        <authorList>
            <consortium name="Pathogen Informatics"/>
            <person name="Doyle S."/>
        </authorList>
    </citation>
    <scope>NUCLEOTIDE SEQUENCE [LARGE SCALE GENOMIC DNA]</scope>
    <source>
        <strain evidence="7 8">NCTC12413</strain>
    </source>
</reference>
<evidence type="ECO:0000256" key="2">
    <source>
        <dbReference type="ARBA" id="ARBA00008814"/>
    </source>
</evidence>
<keyword evidence="9" id="KW-1185">Reference proteome</keyword>
<proteinExistence type="inferred from homology"/>
<dbReference type="OrthoDB" id="63946at2"/>
<dbReference type="InterPro" id="IPR002491">
    <property type="entry name" value="ABC_transptr_periplasmic_BD"/>
</dbReference>
<dbReference type="InterPro" id="IPR051313">
    <property type="entry name" value="Bact_iron-sidero_bind"/>
</dbReference>
<dbReference type="PANTHER" id="PTHR30532:SF28">
    <property type="entry name" value="PETROBACTIN-BINDING PROTEIN YCLQ"/>
    <property type="match status" value="1"/>
</dbReference>
<dbReference type="EMBL" id="UGZE01000001">
    <property type="protein sequence ID" value="SUJ19902.1"/>
    <property type="molecule type" value="Genomic_DNA"/>
</dbReference>
<dbReference type="Gene3D" id="3.40.50.1980">
    <property type="entry name" value="Nitrogenase molybdenum iron protein domain"/>
    <property type="match status" value="2"/>
</dbReference>
<evidence type="ECO:0000259" key="5">
    <source>
        <dbReference type="PROSITE" id="PS50983"/>
    </source>
</evidence>
<feature type="domain" description="Fe/B12 periplasmic-binding" evidence="5">
    <location>
        <begin position="68"/>
        <end position="335"/>
    </location>
</feature>